<dbReference type="EMBL" id="MT142582">
    <property type="protein sequence ID" value="QJA85561.1"/>
    <property type="molecule type" value="Genomic_DNA"/>
</dbReference>
<protein>
    <submittedName>
        <fullName evidence="1">Uncharacterized protein</fullName>
    </submittedName>
</protein>
<gene>
    <name evidence="1" type="ORF">MM415B02203_0011</name>
</gene>
<accession>A0A6M3KVH9</accession>
<name>A0A6M3KVH9_9ZZZZ</name>
<proteinExistence type="predicted"/>
<organism evidence="1">
    <name type="scientific">viral metagenome</name>
    <dbReference type="NCBI Taxonomy" id="1070528"/>
    <lineage>
        <taxon>unclassified sequences</taxon>
        <taxon>metagenomes</taxon>
        <taxon>organismal metagenomes</taxon>
    </lineage>
</organism>
<feature type="non-terminal residue" evidence="1">
    <location>
        <position position="237"/>
    </location>
</feature>
<evidence type="ECO:0000313" key="1">
    <source>
        <dbReference type="EMBL" id="QJA85561.1"/>
    </source>
</evidence>
<dbReference type="AlphaFoldDB" id="A0A6M3KVH9"/>
<reference evidence="1" key="1">
    <citation type="submission" date="2020-03" db="EMBL/GenBank/DDBJ databases">
        <title>The deep terrestrial virosphere.</title>
        <authorList>
            <person name="Holmfeldt K."/>
            <person name="Nilsson E."/>
            <person name="Simone D."/>
            <person name="Lopez-Fernandez M."/>
            <person name="Wu X."/>
            <person name="de Brujin I."/>
            <person name="Lundin D."/>
            <person name="Andersson A."/>
            <person name="Bertilsson S."/>
            <person name="Dopson M."/>
        </authorList>
    </citation>
    <scope>NUCLEOTIDE SEQUENCE</scope>
    <source>
        <strain evidence="1">MM415B02203</strain>
    </source>
</reference>
<sequence>MVHEETIAILAMGPSRVFCDWNVKEIWSVNNGYKQVQEMHGHISKVFLAHTQVYRRDTKEPVFNWAEMNSLADAGIEIINTHRVKGLKAKIFPMKRISEKFGANMYFSDTVAYMISYALDSNTTGCTKDGTLRLTNSLTLKLYGVDMQETEEYGLEKGGLEYWIGYAQGLGVTVELTTYLQGCNLMRTHNGIPYGNKTYKLKDIDPFGLLKIKHKQGHVEIELNDKTLDGATPATIR</sequence>